<evidence type="ECO:0000313" key="7">
    <source>
        <dbReference type="Proteomes" id="UP000053328"/>
    </source>
</evidence>
<dbReference type="GO" id="GO:0016491">
    <property type="term" value="F:oxidoreductase activity"/>
    <property type="evidence" value="ECO:0007669"/>
    <property type="project" value="UniProtKB-KW"/>
</dbReference>
<evidence type="ECO:0000313" key="6">
    <source>
        <dbReference type="EMBL" id="KIW18436.1"/>
    </source>
</evidence>
<evidence type="ECO:0000256" key="2">
    <source>
        <dbReference type="ARBA" id="ARBA00023002"/>
    </source>
</evidence>
<sequence length="68" mass="7067">MTTSDIQTSVTNGMNGSATDESPDEGLNILIVGAGVAGLAAGIGLRKQGHQVQANNPVERVQRNKYTN</sequence>
<name>A0A0D1YT13_9EURO</name>
<dbReference type="RefSeq" id="XP_016238652.1">
    <property type="nucleotide sequence ID" value="XM_016377082.1"/>
</dbReference>
<accession>A0A0D1YT13</accession>
<dbReference type="GeneID" id="27329807"/>
<feature type="transmembrane region" description="Helical" evidence="4">
    <location>
        <begin position="27"/>
        <end position="45"/>
    </location>
</feature>
<organism evidence="6 7">
    <name type="scientific">Exophiala spinifera</name>
    <dbReference type="NCBI Taxonomy" id="91928"/>
    <lineage>
        <taxon>Eukaryota</taxon>
        <taxon>Fungi</taxon>
        <taxon>Dikarya</taxon>
        <taxon>Ascomycota</taxon>
        <taxon>Pezizomycotina</taxon>
        <taxon>Eurotiomycetes</taxon>
        <taxon>Chaetothyriomycetidae</taxon>
        <taxon>Chaetothyriales</taxon>
        <taxon>Herpotrichiellaceae</taxon>
        <taxon>Exophiala</taxon>
    </lineage>
</organism>
<reference evidence="6 7" key="1">
    <citation type="submission" date="2015-01" db="EMBL/GenBank/DDBJ databases">
        <title>The Genome Sequence of Exophiala spinifera CBS89968.</title>
        <authorList>
            <consortium name="The Broad Institute Genomics Platform"/>
            <person name="Cuomo C."/>
            <person name="de Hoog S."/>
            <person name="Gorbushina A."/>
            <person name="Stielow B."/>
            <person name="Teixiera M."/>
            <person name="Abouelleil A."/>
            <person name="Chapman S.B."/>
            <person name="Priest M."/>
            <person name="Young S.K."/>
            <person name="Wortman J."/>
            <person name="Nusbaum C."/>
            <person name="Birren B."/>
        </authorList>
    </citation>
    <scope>NUCLEOTIDE SEQUENCE [LARGE SCALE GENOMIC DNA]</scope>
    <source>
        <strain evidence="6 7">CBS 89968</strain>
    </source>
</reference>
<dbReference type="InterPro" id="IPR003953">
    <property type="entry name" value="FAD-dep_OxRdtase_2_FAD-bd"/>
</dbReference>
<proteinExistence type="predicted"/>
<keyword evidence="7" id="KW-1185">Reference proteome</keyword>
<dbReference type="VEuPathDB" id="FungiDB:PV08_02724"/>
<dbReference type="Proteomes" id="UP000053328">
    <property type="component" value="Unassembled WGS sequence"/>
</dbReference>
<evidence type="ECO:0000256" key="3">
    <source>
        <dbReference type="SAM" id="MobiDB-lite"/>
    </source>
</evidence>
<evidence type="ECO:0000259" key="5">
    <source>
        <dbReference type="Pfam" id="PF00890"/>
    </source>
</evidence>
<keyword evidence="4" id="KW-0472">Membrane</keyword>
<dbReference type="InterPro" id="IPR036188">
    <property type="entry name" value="FAD/NAD-bd_sf"/>
</dbReference>
<keyword evidence="1" id="KW-0285">Flavoprotein</keyword>
<dbReference type="EMBL" id="KN847493">
    <property type="protein sequence ID" value="KIW18436.1"/>
    <property type="molecule type" value="Genomic_DNA"/>
</dbReference>
<feature type="compositionally biased region" description="Polar residues" evidence="3">
    <location>
        <begin position="1"/>
        <end position="20"/>
    </location>
</feature>
<keyword evidence="4" id="KW-1133">Transmembrane helix</keyword>
<feature type="region of interest" description="Disordered" evidence="3">
    <location>
        <begin position="48"/>
        <end position="68"/>
    </location>
</feature>
<evidence type="ECO:0000256" key="1">
    <source>
        <dbReference type="ARBA" id="ARBA00022630"/>
    </source>
</evidence>
<evidence type="ECO:0000256" key="4">
    <source>
        <dbReference type="SAM" id="Phobius"/>
    </source>
</evidence>
<gene>
    <name evidence="6" type="ORF">PV08_02724</name>
</gene>
<protein>
    <recommendedName>
        <fullName evidence="5">FAD-dependent oxidoreductase 2 FAD-binding domain-containing protein</fullName>
    </recommendedName>
</protein>
<dbReference type="SUPFAM" id="SSF51905">
    <property type="entry name" value="FAD/NAD(P)-binding domain"/>
    <property type="match status" value="1"/>
</dbReference>
<feature type="region of interest" description="Disordered" evidence="3">
    <location>
        <begin position="1"/>
        <end position="24"/>
    </location>
</feature>
<keyword evidence="4" id="KW-0812">Transmembrane</keyword>
<dbReference type="AlphaFoldDB" id="A0A0D1YT13"/>
<dbReference type="HOGENOM" id="CLU_2793991_0_0_1"/>
<dbReference type="Gene3D" id="3.50.50.60">
    <property type="entry name" value="FAD/NAD(P)-binding domain"/>
    <property type="match status" value="1"/>
</dbReference>
<feature type="domain" description="FAD-dependent oxidoreductase 2 FAD-binding" evidence="5">
    <location>
        <begin position="29"/>
        <end position="52"/>
    </location>
</feature>
<keyword evidence="2" id="KW-0560">Oxidoreductase</keyword>
<dbReference type="Pfam" id="PF00890">
    <property type="entry name" value="FAD_binding_2"/>
    <property type="match status" value="1"/>
</dbReference>